<dbReference type="EMBL" id="UYSL01020112">
    <property type="protein sequence ID" value="VDL72830.1"/>
    <property type="molecule type" value="Genomic_DNA"/>
</dbReference>
<dbReference type="Gene3D" id="1.10.150.340">
    <property type="entry name" value="Pyrimidine 5'-nucleotidase (UMPH-1), N-terminal domain"/>
    <property type="match status" value="1"/>
</dbReference>
<dbReference type="Pfam" id="PF05822">
    <property type="entry name" value="UMPH-1"/>
    <property type="match status" value="1"/>
</dbReference>
<proteinExistence type="predicted"/>
<dbReference type="InterPro" id="IPR023214">
    <property type="entry name" value="HAD_sf"/>
</dbReference>
<reference evidence="7" key="1">
    <citation type="submission" date="2016-04" db="UniProtKB">
        <authorList>
            <consortium name="WormBaseParasite"/>
        </authorList>
    </citation>
    <scope>IDENTIFICATION</scope>
</reference>
<dbReference type="GO" id="GO:0000166">
    <property type="term" value="F:nucleotide binding"/>
    <property type="evidence" value="ECO:0007669"/>
    <property type="project" value="UniProtKB-KW"/>
</dbReference>
<dbReference type="PANTHER" id="PTHR13045:SF0">
    <property type="entry name" value="7-METHYLGUANOSINE PHOSPHATE-SPECIFIC 5'-NUCLEOTIDASE"/>
    <property type="match status" value="1"/>
</dbReference>
<reference evidence="5 6" key="2">
    <citation type="submission" date="2018-11" db="EMBL/GenBank/DDBJ databases">
        <authorList>
            <consortium name="Pathogen Informatics"/>
        </authorList>
    </citation>
    <scope>NUCLEOTIDE SEQUENCE [LARGE SCALE GENOMIC DNA]</scope>
</reference>
<dbReference type="STRING" id="27835.A0A0N4Y0Y4"/>
<keyword evidence="4" id="KW-0460">Magnesium</keyword>
<dbReference type="GO" id="GO:0000287">
    <property type="term" value="F:magnesium ion binding"/>
    <property type="evidence" value="ECO:0007669"/>
    <property type="project" value="InterPro"/>
</dbReference>
<accession>A0A0N4Y0Y4</accession>
<keyword evidence="3" id="KW-0378">Hydrolase</keyword>
<keyword evidence="2" id="KW-0547">Nucleotide-binding</keyword>
<dbReference type="PANTHER" id="PTHR13045">
    <property type="entry name" value="5'-NUCLEOTIDASE"/>
    <property type="match status" value="1"/>
</dbReference>
<dbReference type="Gene3D" id="3.40.50.1000">
    <property type="entry name" value="HAD superfamily/HAD-like"/>
    <property type="match status" value="2"/>
</dbReference>
<evidence type="ECO:0000256" key="4">
    <source>
        <dbReference type="ARBA" id="ARBA00022842"/>
    </source>
</evidence>
<gene>
    <name evidence="5" type="ORF">NBR_LOCUS9241</name>
</gene>
<name>A0A0N4Y0Y4_NIPBR</name>
<dbReference type="GO" id="GO:0005737">
    <property type="term" value="C:cytoplasm"/>
    <property type="evidence" value="ECO:0007669"/>
    <property type="project" value="InterPro"/>
</dbReference>
<keyword evidence="1" id="KW-0479">Metal-binding</keyword>
<dbReference type="InterPro" id="IPR006434">
    <property type="entry name" value="Pyrimidine_nucleotidase_eu"/>
</dbReference>
<dbReference type="WBParaSite" id="NBR_0000924001-mRNA-1">
    <property type="protein sequence ID" value="NBR_0000924001-mRNA-1"/>
    <property type="gene ID" value="NBR_0000924001"/>
</dbReference>
<protein>
    <submittedName>
        <fullName evidence="7">5'-nucleotidase</fullName>
    </submittedName>
</protein>
<evidence type="ECO:0000256" key="1">
    <source>
        <dbReference type="ARBA" id="ARBA00022723"/>
    </source>
</evidence>
<evidence type="ECO:0000256" key="2">
    <source>
        <dbReference type="ARBA" id="ARBA00022741"/>
    </source>
</evidence>
<keyword evidence="6" id="KW-1185">Reference proteome</keyword>
<evidence type="ECO:0000313" key="7">
    <source>
        <dbReference type="WBParaSite" id="NBR_0000924001-mRNA-1"/>
    </source>
</evidence>
<dbReference type="Proteomes" id="UP000271162">
    <property type="component" value="Unassembled WGS sequence"/>
</dbReference>
<evidence type="ECO:0000313" key="6">
    <source>
        <dbReference type="Proteomes" id="UP000271162"/>
    </source>
</evidence>
<evidence type="ECO:0000256" key="3">
    <source>
        <dbReference type="ARBA" id="ARBA00022801"/>
    </source>
</evidence>
<organism evidence="7">
    <name type="scientific">Nippostrongylus brasiliensis</name>
    <name type="common">Rat hookworm</name>
    <dbReference type="NCBI Taxonomy" id="27835"/>
    <lineage>
        <taxon>Eukaryota</taxon>
        <taxon>Metazoa</taxon>
        <taxon>Ecdysozoa</taxon>
        <taxon>Nematoda</taxon>
        <taxon>Chromadorea</taxon>
        <taxon>Rhabditida</taxon>
        <taxon>Rhabditina</taxon>
        <taxon>Rhabditomorpha</taxon>
        <taxon>Strongyloidea</taxon>
        <taxon>Heligmosomidae</taxon>
        <taxon>Nippostrongylus</taxon>
    </lineage>
</organism>
<dbReference type="GO" id="GO:0008253">
    <property type="term" value="F:5'-nucleotidase activity"/>
    <property type="evidence" value="ECO:0007669"/>
    <property type="project" value="InterPro"/>
</dbReference>
<dbReference type="AlphaFoldDB" id="A0A0N4Y0Y4"/>
<sequence>MVQVLYGLHCANDTCAAVLLNDFRMDGKESLMVVADFDYTFTLRLGENGEPGCLTHEVFDLNKESGYVTSFTCPPVHTLNKTMAHLRDLIHGVDRMHSSRTNILVTGDSEVDAHMVDGWQQKRVLRVGLVEDERPMLNSFDIVIKGNSFNRLRDLVKYVASTQQL</sequence>
<evidence type="ECO:0000313" key="5">
    <source>
        <dbReference type="EMBL" id="VDL72830.1"/>
    </source>
</evidence>